<protein>
    <submittedName>
        <fullName evidence="8">AGENET DOMAIN-CONTAINING PROTEIN-RELATED</fullName>
    </submittedName>
</protein>
<dbReference type="AlphaFoldDB" id="A0A9Q0NJW2"/>
<evidence type="ECO:0000256" key="5">
    <source>
        <dbReference type="ARBA" id="ARBA00023242"/>
    </source>
</evidence>
<feature type="domain" description="N-acetyltransferase" evidence="7">
    <location>
        <begin position="926"/>
        <end position="1087"/>
    </location>
</feature>
<accession>A0A9Q0NJW2</accession>
<dbReference type="GO" id="GO:0016747">
    <property type="term" value="F:acyltransferase activity, transferring groups other than amino-acyl groups"/>
    <property type="evidence" value="ECO:0007669"/>
    <property type="project" value="InterPro"/>
</dbReference>
<evidence type="ECO:0000256" key="2">
    <source>
        <dbReference type="ARBA" id="ARBA00022723"/>
    </source>
</evidence>
<keyword evidence="4" id="KW-0862">Zinc</keyword>
<dbReference type="GO" id="GO:0006357">
    <property type="term" value="P:regulation of transcription by RNA polymerase II"/>
    <property type="evidence" value="ECO:0007669"/>
    <property type="project" value="TreeGrafter"/>
</dbReference>
<gene>
    <name evidence="8" type="ORF">OIU85_014801</name>
</gene>
<comment type="caution">
    <text evidence="8">The sequence shown here is derived from an EMBL/GenBank/DDBJ whole genome shotgun (WGS) entry which is preliminary data.</text>
</comment>
<feature type="region of interest" description="Disordered" evidence="6">
    <location>
        <begin position="460"/>
        <end position="479"/>
    </location>
</feature>
<feature type="region of interest" description="Disordered" evidence="6">
    <location>
        <begin position="1180"/>
        <end position="1203"/>
    </location>
</feature>
<dbReference type="InterPro" id="IPR014002">
    <property type="entry name" value="Agenet_dom_plant"/>
</dbReference>
<dbReference type="InterPro" id="IPR016181">
    <property type="entry name" value="Acyl_CoA_acyltransferase"/>
</dbReference>
<dbReference type="InterPro" id="IPR054292">
    <property type="entry name" value="DUF7028"/>
</dbReference>
<sequence>MALDLEKQQSARKRKRKRTKIKLYLREKVEDLEKQQSARKRKRKRTKIKLYLHEKVEVRIEEDGFQGSWHPGTVIACRRQDLDLKYEVKYDHILNDDESDYLVDQVRVSLSVDDTDCANEDRCNNRGLIRPPPPPFQFGKYGLPYGLCVDVHYQEAWWEGVIFDHDDGSEERKVFFPDLGDEIMARVNKLRVTQDWNEVDETWRQRGTWLFLVLIEEYEQKQYNPVSIKQIWHDLREKENFEKLGGWTSAVKALWRELVLEAIDDNLKVVSNHLFQVTDIPDATQQPLKIAKPVNGVDINRKEDLVETHAMIPVENSLNDCLLLHPSCPSVESTLDRVVPKFSCDEGFLNSTSNKINGSSPGQACIQSSWLGAGPDIVPGPEFCPDAIIKYAQMGNKKPRGTLIKDVRKHLVHQRWKIELMKDKGRSRLRYTSPVGKLYHSLRQVCLDFCESDNGIFSPTSEGKQNGSHTSRGDSSSLIEQQPKEWDPTCCSQVTSSSNSEAVVYEPEYCHEAIVEWRNLWSKHGSGKRFRGKIKKADMSLRARKHLAALGWVFGYKTFNGRREIYHRSPAGRTYWSLRQAIKCILDEGTRMDTSRDMEMENDSSTVEGQKHHDLHEINVLTTRKARRKRKGSLHVETRSDAQNTIRPNSRRGITSRGLVGLQNDKKHTKRVRVLRSSKRVQHVVAPDPSHHNPRTVLSWLIDNDIVLPRTKVHYGSQKDRNPTVEGRIARDGIKCSCCGKVYTLSGFELHAGSKSDRSGASKYCKPAANIFLDDGRSLLECQIQMMRDKEMSNHKAETPDRLEGSWDQDGSDHDVPDGDWFCPSCRCKICGENKLKKDTKGFIDGVLHCTQCEHQYHIMCLRNRGTDKWKDYPKENWFCSKKCEVIFFGLQKLLGKPIPVGVDNLTWTVFKYIQSDQYKLDAFDDETLVETYSKLKIALEVVHECFEPVEEPRTGRDLMKDVIFSNGSELNRLNFQGFYTILLEKNDELITVAAVRIHGDKVAEIPLVGTRFQFRQLGMCRILMDVIEKKLMELGVQRLILPAVPGVLNTWTRSFGFSKMTGSERLQFVDYTFLDFQDTVMCQKLLMKSPSPQSSPLEEIQDDVYGSGESIDARDSSPVPEVLQTGQNEDGGIMEQGPVDVAASNISDGIKRPVHQVVVVNQPNHLECEPCNGKSNGSLVEDSTFKKESRVGENGSGILKRGRGFGNEGGLKCYQRRSRVARQN</sequence>
<dbReference type="Pfam" id="PF16135">
    <property type="entry name" value="TDBD"/>
    <property type="match status" value="1"/>
</dbReference>
<dbReference type="GO" id="GO:0005634">
    <property type="term" value="C:nucleus"/>
    <property type="evidence" value="ECO:0007669"/>
    <property type="project" value="UniProtKB-SubCell"/>
</dbReference>
<dbReference type="PANTHER" id="PTHR46309">
    <property type="entry name" value="PHD FINGER PROTEIN 12"/>
    <property type="match status" value="1"/>
</dbReference>
<dbReference type="InterPro" id="IPR000182">
    <property type="entry name" value="GNAT_dom"/>
</dbReference>
<dbReference type="InterPro" id="IPR032308">
    <property type="entry name" value="TDBD"/>
</dbReference>
<dbReference type="Pfam" id="PF05641">
    <property type="entry name" value="Agenet"/>
    <property type="match status" value="1"/>
</dbReference>
<dbReference type="EMBL" id="JAPFFL010000019">
    <property type="protein sequence ID" value="KAJ6670976.1"/>
    <property type="molecule type" value="Genomic_DNA"/>
</dbReference>
<dbReference type="Proteomes" id="UP001151529">
    <property type="component" value="Chromosome 9"/>
</dbReference>
<evidence type="ECO:0000313" key="8">
    <source>
        <dbReference type="EMBL" id="KAJ6670976.1"/>
    </source>
</evidence>
<dbReference type="CDD" id="cd04301">
    <property type="entry name" value="NAT_SF"/>
    <property type="match status" value="1"/>
</dbReference>
<reference evidence="8" key="2">
    <citation type="journal article" date="2023" name="Int. J. Mol. Sci.">
        <title>De Novo Assembly and Annotation of 11 Diverse Shrub Willow (Salix) Genomes Reveals Novel Gene Organization in Sex-Linked Regions.</title>
        <authorList>
            <person name="Hyden B."/>
            <person name="Feng K."/>
            <person name="Yates T.B."/>
            <person name="Jawdy S."/>
            <person name="Cereghino C."/>
            <person name="Smart L.B."/>
            <person name="Muchero W."/>
        </authorList>
    </citation>
    <scope>NUCLEOTIDE SEQUENCE [LARGE SCALE GENOMIC DNA]</scope>
    <source>
        <tissue evidence="8">Shoot tip</tissue>
    </source>
</reference>
<dbReference type="InterPro" id="IPR001965">
    <property type="entry name" value="Znf_PHD"/>
</dbReference>
<dbReference type="SUPFAM" id="SSF55729">
    <property type="entry name" value="Acyl-CoA N-acyltransferases (Nat)"/>
    <property type="match status" value="1"/>
</dbReference>
<evidence type="ECO:0000259" key="7">
    <source>
        <dbReference type="PROSITE" id="PS51186"/>
    </source>
</evidence>
<dbReference type="CDD" id="cd20405">
    <property type="entry name" value="Tudor_Agenet_AtDUF_rpt1_3"/>
    <property type="match status" value="1"/>
</dbReference>
<dbReference type="InterPro" id="IPR008395">
    <property type="entry name" value="Agenet-like_dom"/>
</dbReference>
<feature type="region of interest" description="Disordered" evidence="6">
    <location>
        <begin position="626"/>
        <end position="653"/>
    </location>
</feature>
<reference evidence="8" key="1">
    <citation type="submission" date="2022-11" db="EMBL/GenBank/DDBJ databases">
        <authorList>
            <person name="Hyden B.L."/>
            <person name="Feng K."/>
            <person name="Yates T."/>
            <person name="Jawdy S."/>
            <person name="Smart L.B."/>
            <person name="Muchero W."/>
        </authorList>
    </citation>
    <scope>NUCLEOTIDE SEQUENCE</scope>
    <source>
        <tissue evidence="8">Shoot tip</tissue>
    </source>
</reference>
<evidence type="ECO:0000256" key="4">
    <source>
        <dbReference type="ARBA" id="ARBA00022833"/>
    </source>
</evidence>
<evidence type="ECO:0000313" key="9">
    <source>
        <dbReference type="Proteomes" id="UP001151529"/>
    </source>
</evidence>
<keyword evidence="9" id="KW-1185">Reference proteome</keyword>
<dbReference type="GO" id="GO:0003714">
    <property type="term" value="F:transcription corepressor activity"/>
    <property type="evidence" value="ECO:0007669"/>
    <property type="project" value="InterPro"/>
</dbReference>
<dbReference type="Pfam" id="PF22970">
    <property type="entry name" value="DUF7028"/>
    <property type="match status" value="2"/>
</dbReference>
<dbReference type="OrthoDB" id="1903104at2759"/>
<dbReference type="SMART" id="SM00249">
    <property type="entry name" value="PHD"/>
    <property type="match status" value="1"/>
</dbReference>
<dbReference type="Gene3D" id="3.30.40.10">
    <property type="entry name" value="Zinc/RING finger domain, C3HC4 (zinc finger)"/>
    <property type="match status" value="1"/>
</dbReference>
<evidence type="ECO:0000256" key="1">
    <source>
        <dbReference type="ARBA" id="ARBA00004123"/>
    </source>
</evidence>
<dbReference type="PROSITE" id="PS51186">
    <property type="entry name" value="GNAT"/>
    <property type="match status" value="1"/>
</dbReference>
<proteinExistence type="predicted"/>
<organism evidence="8 9">
    <name type="scientific">Salix viminalis</name>
    <name type="common">Common osier</name>
    <name type="synonym">Basket willow</name>
    <dbReference type="NCBI Taxonomy" id="40686"/>
    <lineage>
        <taxon>Eukaryota</taxon>
        <taxon>Viridiplantae</taxon>
        <taxon>Streptophyta</taxon>
        <taxon>Embryophyta</taxon>
        <taxon>Tracheophyta</taxon>
        <taxon>Spermatophyta</taxon>
        <taxon>Magnoliopsida</taxon>
        <taxon>eudicotyledons</taxon>
        <taxon>Gunneridae</taxon>
        <taxon>Pentapetalae</taxon>
        <taxon>rosids</taxon>
        <taxon>fabids</taxon>
        <taxon>Malpighiales</taxon>
        <taxon>Salicaceae</taxon>
        <taxon>Saliceae</taxon>
        <taxon>Salix</taxon>
    </lineage>
</organism>
<dbReference type="GO" id="GO:0008270">
    <property type="term" value="F:zinc ion binding"/>
    <property type="evidence" value="ECO:0007669"/>
    <property type="project" value="UniProtKB-KW"/>
</dbReference>
<keyword evidence="5" id="KW-0539">Nucleus</keyword>
<keyword evidence="2" id="KW-0479">Metal-binding</keyword>
<dbReference type="InterPro" id="IPR013083">
    <property type="entry name" value="Znf_RING/FYVE/PHD"/>
</dbReference>
<name>A0A9Q0NJW2_SALVM</name>
<dbReference type="SMART" id="SM00743">
    <property type="entry name" value="Agenet"/>
    <property type="match status" value="2"/>
</dbReference>
<dbReference type="InterPro" id="IPR056511">
    <property type="entry name" value="IDM1_C"/>
</dbReference>
<dbReference type="PANTHER" id="PTHR46309:SF12">
    <property type="entry name" value="GB|AAC80581.1"/>
    <property type="match status" value="1"/>
</dbReference>
<dbReference type="Pfam" id="PF23209">
    <property type="entry name" value="IDM1_C"/>
    <property type="match status" value="1"/>
</dbReference>
<evidence type="ECO:0000256" key="6">
    <source>
        <dbReference type="SAM" id="MobiDB-lite"/>
    </source>
</evidence>
<comment type="subcellular location">
    <subcellularLocation>
        <location evidence="1">Nucleus</location>
    </subcellularLocation>
</comment>
<evidence type="ECO:0000256" key="3">
    <source>
        <dbReference type="ARBA" id="ARBA00022771"/>
    </source>
</evidence>
<dbReference type="InterPro" id="IPR042163">
    <property type="entry name" value="PHF12"/>
</dbReference>
<keyword evidence="3" id="KW-0863">Zinc-finger</keyword>